<evidence type="ECO:0000313" key="1">
    <source>
        <dbReference type="EMBL" id="GAA5025227.1"/>
    </source>
</evidence>
<sequence>MLDPLALARLACELESEDLARSIANTYLRMLDSRLSRTETALESRDEVAAMDVLLSLRVSSCTVGLMRLESAVLCVIDAVRRGEAELARVRGARLAALAAAARSALRAHLDLAWSVQPG</sequence>
<accession>A0ABP9JBY7</accession>
<proteinExistence type="predicted"/>
<dbReference type="EMBL" id="BAABIW010000011">
    <property type="protein sequence ID" value="GAA5025227.1"/>
    <property type="molecule type" value="Genomic_DNA"/>
</dbReference>
<reference evidence="2" key="1">
    <citation type="journal article" date="2019" name="Int. J. Syst. Evol. Microbiol.">
        <title>The Global Catalogue of Microorganisms (GCM) 10K type strain sequencing project: providing services to taxonomists for standard genome sequencing and annotation.</title>
        <authorList>
            <consortium name="The Broad Institute Genomics Platform"/>
            <consortium name="The Broad Institute Genome Sequencing Center for Infectious Disease"/>
            <person name="Wu L."/>
            <person name="Ma J."/>
        </authorList>
    </citation>
    <scope>NUCLEOTIDE SEQUENCE [LARGE SCALE GENOMIC DNA]</scope>
    <source>
        <strain evidence="2">JCM 17687</strain>
    </source>
</reference>
<dbReference type="Proteomes" id="UP001500427">
    <property type="component" value="Unassembled WGS sequence"/>
</dbReference>
<evidence type="ECO:0008006" key="3">
    <source>
        <dbReference type="Google" id="ProtNLM"/>
    </source>
</evidence>
<dbReference type="SUPFAM" id="SSF47226">
    <property type="entry name" value="Histidine-containing phosphotransfer domain, HPT domain"/>
    <property type="match status" value="1"/>
</dbReference>
<comment type="caution">
    <text evidence="1">The sequence shown here is derived from an EMBL/GenBank/DDBJ whole genome shotgun (WGS) entry which is preliminary data.</text>
</comment>
<protein>
    <recommendedName>
        <fullName evidence="3">Hpt domain-containing protein</fullName>
    </recommendedName>
</protein>
<dbReference type="RefSeq" id="WP_345507135.1">
    <property type="nucleotide sequence ID" value="NZ_BAABIW010000011.1"/>
</dbReference>
<dbReference type="Gene3D" id="1.20.120.160">
    <property type="entry name" value="HPT domain"/>
    <property type="match status" value="1"/>
</dbReference>
<organism evidence="1 2">
    <name type="scientific">Terrabacter aeriphilus</name>
    <dbReference type="NCBI Taxonomy" id="515662"/>
    <lineage>
        <taxon>Bacteria</taxon>
        <taxon>Bacillati</taxon>
        <taxon>Actinomycetota</taxon>
        <taxon>Actinomycetes</taxon>
        <taxon>Micrococcales</taxon>
        <taxon>Intrasporangiaceae</taxon>
        <taxon>Terrabacter</taxon>
    </lineage>
</organism>
<dbReference type="InterPro" id="IPR036641">
    <property type="entry name" value="HPT_dom_sf"/>
</dbReference>
<evidence type="ECO:0000313" key="2">
    <source>
        <dbReference type="Proteomes" id="UP001500427"/>
    </source>
</evidence>
<keyword evidence="2" id="KW-1185">Reference proteome</keyword>
<name>A0ABP9JBY7_9MICO</name>
<gene>
    <name evidence="1" type="ORF">GCM10023258_18060</name>
</gene>